<keyword evidence="2" id="KW-1185">Reference proteome</keyword>
<protein>
    <submittedName>
        <fullName evidence="1">Uncharacterized protein</fullName>
    </submittedName>
</protein>
<dbReference type="EMBL" id="CP011125">
    <property type="protein sequence ID" value="AKF10282.1"/>
    <property type="molecule type" value="Genomic_DNA"/>
</dbReference>
<name>A0A0F6YLE1_9BACT</name>
<reference evidence="1 2" key="1">
    <citation type="submission" date="2015-03" db="EMBL/GenBank/DDBJ databases">
        <title>Genome assembly of Sandaracinus amylolyticus DSM 53668.</title>
        <authorList>
            <person name="Sharma G."/>
            <person name="Subramanian S."/>
        </authorList>
    </citation>
    <scope>NUCLEOTIDE SEQUENCE [LARGE SCALE GENOMIC DNA]</scope>
    <source>
        <strain evidence="1 2">DSM 53668</strain>
    </source>
</reference>
<proteinExistence type="predicted"/>
<gene>
    <name evidence="1" type="ORF">DB32_007431</name>
</gene>
<accession>A0A0F6YLE1</accession>
<evidence type="ECO:0000313" key="1">
    <source>
        <dbReference type="EMBL" id="AKF10282.1"/>
    </source>
</evidence>
<dbReference type="AlphaFoldDB" id="A0A0F6YLE1"/>
<dbReference type="RefSeq" id="WP_053237257.1">
    <property type="nucleotide sequence ID" value="NZ_CP011125.1"/>
</dbReference>
<organism evidence="1 2">
    <name type="scientific">Sandaracinus amylolyticus</name>
    <dbReference type="NCBI Taxonomy" id="927083"/>
    <lineage>
        <taxon>Bacteria</taxon>
        <taxon>Pseudomonadati</taxon>
        <taxon>Myxococcota</taxon>
        <taxon>Polyangia</taxon>
        <taxon>Polyangiales</taxon>
        <taxon>Sandaracinaceae</taxon>
        <taxon>Sandaracinus</taxon>
    </lineage>
</organism>
<evidence type="ECO:0000313" key="2">
    <source>
        <dbReference type="Proteomes" id="UP000034883"/>
    </source>
</evidence>
<dbReference type="Proteomes" id="UP000034883">
    <property type="component" value="Chromosome"/>
</dbReference>
<dbReference type="KEGG" id="samy:DB32_007431"/>
<sequence>MPIAGPWIQLAVKPTAFDSDDRGTWLIFDGLLQAAGAALLIAGIATSGGDEEPALSILPSAGPHHAGLSLAGRF</sequence>